<protein>
    <recommendedName>
        <fullName evidence="3">DUF3906 domain-containing protein</fullName>
    </recommendedName>
</protein>
<dbReference type="EMBL" id="JANHEB010000155">
    <property type="protein sequence ID" value="MCQ6289171.1"/>
    <property type="molecule type" value="Genomic_DNA"/>
</dbReference>
<name>A0AAW5L4I9_BACCE</name>
<accession>A0AAW5L4I9</accession>
<evidence type="ECO:0000313" key="2">
    <source>
        <dbReference type="Proteomes" id="UP001204643"/>
    </source>
</evidence>
<dbReference type="AlphaFoldDB" id="A0AAW5L4I9"/>
<organism evidence="1 2">
    <name type="scientific">Bacillus cereus</name>
    <dbReference type="NCBI Taxonomy" id="1396"/>
    <lineage>
        <taxon>Bacteria</taxon>
        <taxon>Bacillati</taxon>
        <taxon>Bacillota</taxon>
        <taxon>Bacilli</taxon>
        <taxon>Bacillales</taxon>
        <taxon>Bacillaceae</taxon>
        <taxon>Bacillus</taxon>
        <taxon>Bacillus cereus group</taxon>
    </lineage>
</organism>
<evidence type="ECO:0008006" key="3">
    <source>
        <dbReference type="Google" id="ProtNLM"/>
    </source>
</evidence>
<gene>
    <name evidence="1" type="ORF">NPM19_31935</name>
</gene>
<comment type="caution">
    <text evidence="1">The sequence shown here is derived from an EMBL/GenBank/DDBJ whole genome shotgun (WGS) entry which is preliminary data.</text>
</comment>
<dbReference type="Proteomes" id="UP001204643">
    <property type="component" value="Unassembled WGS sequence"/>
</dbReference>
<reference evidence="1" key="1">
    <citation type="submission" date="2022-07" db="EMBL/GenBank/DDBJ databases">
        <title>Identification and characterization of Bacillus thuringiensis and other Bacillus cereus group isolates from spinach by whole genome sequencing.</title>
        <authorList>
            <person name="Zao X."/>
            <person name="Zervas A."/>
            <person name="Hendriks M."/>
            <person name="Rajkovic A."/>
            <person name="Van Overbeek L."/>
            <person name="Hendriksen N.B."/>
            <person name="Uyttendaele M."/>
        </authorList>
    </citation>
    <scope>NUCLEOTIDE SEQUENCE</scope>
    <source>
        <strain evidence="1">781001F-1</strain>
    </source>
</reference>
<dbReference type="RefSeq" id="WP_256425585.1">
    <property type="nucleotide sequence ID" value="NZ_JANHDY010000118.1"/>
</dbReference>
<proteinExistence type="predicted"/>
<sequence>MIHRYEIDFSVMYDGKVTDLQLAIIPAPSVEEANMKLQSEVKRWLGKCRVRIDHTNLLVSEDIRYTIG</sequence>
<evidence type="ECO:0000313" key="1">
    <source>
        <dbReference type="EMBL" id="MCQ6289171.1"/>
    </source>
</evidence>